<evidence type="ECO:0000313" key="2">
    <source>
        <dbReference type="Proteomes" id="UP000314294"/>
    </source>
</evidence>
<gene>
    <name evidence="1" type="ORF">EYF80_008864</name>
</gene>
<proteinExistence type="predicted"/>
<reference evidence="1 2" key="1">
    <citation type="submission" date="2019-03" db="EMBL/GenBank/DDBJ databases">
        <title>First draft genome of Liparis tanakae, snailfish: a comprehensive survey of snailfish specific genes.</title>
        <authorList>
            <person name="Kim W."/>
            <person name="Song I."/>
            <person name="Jeong J.-H."/>
            <person name="Kim D."/>
            <person name="Kim S."/>
            <person name="Ryu S."/>
            <person name="Song J.Y."/>
            <person name="Lee S.K."/>
        </authorList>
    </citation>
    <scope>NUCLEOTIDE SEQUENCE [LARGE SCALE GENOMIC DNA]</scope>
    <source>
        <tissue evidence="1">Muscle</tissue>
    </source>
</reference>
<protein>
    <submittedName>
        <fullName evidence="1">Uncharacterized protein</fullName>
    </submittedName>
</protein>
<keyword evidence="2" id="KW-1185">Reference proteome</keyword>
<dbReference type="AlphaFoldDB" id="A0A4Z2IS82"/>
<evidence type="ECO:0000313" key="1">
    <source>
        <dbReference type="EMBL" id="TNN80859.1"/>
    </source>
</evidence>
<organism evidence="1 2">
    <name type="scientific">Liparis tanakae</name>
    <name type="common">Tanaka's snailfish</name>
    <dbReference type="NCBI Taxonomy" id="230148"/>
    <lineage>
        <taxon>Eukaryota</taxon>
        <taxon>Metazoa</taxon>
        <taxon>Chordata</taxon>
        <taxon>Craniata</taxon>
        <taxon>Vertebrata</taxon>
        <taxon>Euteleostomi</taxon>
        <taxon>Actinopterygii</taxon>
        <taxon>Neopterygii</taxon>
        <taxon>Teleostei</taxon>
        <taxon>Neoteleostei</taxon>
        <taxon>Acanthomorphata</taxon>
        <taxon>Eupercaria</taxon>
        <taxon>Perciformes</taxon>
        <taxon>Cottioidei</taxon>
        <taxon>Cottales</taxon>
        <taxon>Liparidae</taxon>
        <taxon>Liparis</taxon>
    </lineage>
</organism>
<dbReference type="Proteomes" id="UP000314294">
    <property type="component" value="Unassembled WGS sequence"/>
</dbReference>
<accession>A0A4Z2IS82</accession>
<comment type="caution">
    <text evidence="1">The sequence shown here is derived from an EMBL/GenBank/DDBJ whole genome shotgun (WGS) entry which is preliminary data.</text>
</comment>
<name>A0A4Z2IS82_9TELE</name>
<sequence length="116" mass="12750">MEDYGSVQRSRVLTVELQACPPSQSTIRVGVKQTEIASFISVRHVPDDYGAAEQSDIFKLHSVSKFTVHFLTKVFAGSGDILLLPLRTFLDCISRQFKKALSPRAASTVGHLTLSV</sequence>
<dbReference type="EMBL" id="SRLO01000050">
    <property type="protein sequence ID" value="TNN80859.1"/>
    <property type="molecule type" value="Genomic_DNA"/>
</dbReference>